<dbReference type="InterPro" id="IPR002104">
    <property type="entry name" value="Integrase_catalytic"/>
</dbReference>
<dbReference type="PANTHER" id="PTHR30349:SF91">
    <property type="entry name" value="INTA PROTEIN"/>
    <property type="match status" value="1"/>
</dbReference>
<dbReference type="CDD" id="cd01189">
    <property type="entry name" value="INT_ICEBs1_C_like"/>
    <property type="match status" value="1"/>
</dbReference>
<protein>
    <recommendedName>
        <fullName evidence="2">Tyr recombinase domain-containing protein</fullName>
    </recommendedName>
</protein>
<dbReference type="STRING" id="1631356.VV01_00945"/>
<gene>
    <name evidence="3" type="ORF">VV01_00945</name>
</gene>
<evidence type="ECO:0000313" key="3">
    <source>
        <dbReference type="EMBL" id="KNX36042.1"/>
    </source>
</evidence>
<dbReference type="InterPro" id="IPR013762">
    <property type="entry name" value="Integrase-like_cat_sf"/>
</dbReference>
<keyword evidence="1" id="KW-0233">DNA recombination</keyword>
<evidence type="ECO:0000256" key="1">
    <source>
        <dbReference type="ARBA" id="ARBA00023172"/>
    </source>
</evidence>
<dbReference type="GO" id="GO:0006310">
    <property type="term" value="P:DNA recombination"/>
    <property type="evidence" value="ECO:0007669"/>
    <property type="project" value="UniProtKB-KW"/>
</dbReference>
<dbReference type="Pfam" id="PF00589">
    <property type="entry name" value="Phage_integrase"/>
    <property type="match status" value="1"/>
</dbReference>
<keyword evidence="4" id="KW-1185">Reference proteome</keyword>
<dbReference type="PROSITE" id="PS51898">
    <property type="entry name" value="TYR_RECOMBINASE"/>
    <property type="match status" value="1"/>
</dbReference>
<name>A0A0L6CE18_9MICO</name>
<dbReference type="AlphaFoldDB" id="A0A0L6CE18"/>
<dbReference type="InterPro" id="IPR050090">
    <property type="entry name" value="Tyrosine_recombinase_XerCD"/>
</dbReference>
<organism evidence="3 4">
    <name type="scientific">Luteipulveratus halotolerans</name>
    <dbReference type="NCBI Taxonomy" id="1631356"/>
    <lineage>
        <taxon>Bacteria</taxon>
        <taxon>Bacillati</taxon>
        <taxon>Actinomycetota</taxon>
        <taxon>Actinomycetes</taxon>
        <taxon>Micrococcales</taxon>
        <taxon>Dermacoccaceae</taxon>
        <taxon>Luteipulveratus</taxon>
    </lineage>
</organism>
<evidence type="ECO:0000313" key="4">
    <source>
        <dbReference type="Proteomes" id="UP000037397"/>
    </source>
</evidence>
<evidence type="ECO:0000259" key="2">
    <source>
        <dbReference type="PROSITE" id="PS51898"/>
    </source>
</evidence>
<reference evidence="4" key="1">
    <citation type="submission" date="2015-03" db="EMBL/GenBank/DDBJ databases">
        <title>Luteipulveratus halotolerans sp. nov., a novel actinobacterium (Dermacoccaceae) from Sarawak, Malaysia.</title>
        <authorList>
            <person name="Juboi H."/>
            <person name="Basik A."/>
            <person name="Shamsul S.S."/>
            <person name="Arnold P."/>
            <person name="Schmitt E.K."/>
            <person name="Sanglier J.-J."/>
            <person name="Yeo T."/>
        </authorList>
    </citation>
    <scope>NUCLEOTIDE SEQUENCE [LARGE SCALE GENOMIC DNA]</scope>
    <source>
        <strain evidence="4">C296001</strain>
    </source>
</reference>
<dbReference type="GO" id="GO:0003677">
    <property type="term" value="F:DNA binding"/>
    <property type="evidence" value="ECO:0007669"/>
    <property type="project" value="InterPro"/>
</dbReference>
<dbReference type="InterPro" id="IPR011010">
    <property type="entry name" value="DNA_brk_join_enz"/>
</dbReference>
<proteinExistence type="predicted"/>
<feature type="domain" description="Tyr recombinase" evidence="2">
    <location>
        <begin position="1"/>
        <end position="170"/>
    </location>
</feature>
<dbReference type="SUPFAM" id="SSF56349">
    <property type="entry name" value="DNA breaking-rejoining enzymes"/>
    <property type="match status" value="1"/>
</dbReference>
<dbReference type="GO" id="GO:0015074">
    <property type="term" value="P:DNA integration"/>
    <property type="evidence" value="ECO:0007669"/>
    <property type="project" value="InterPro"/>
</dbReference>
<dbReference type="PANTHER" id="PTHR30349">
    <property type="entry name" value="PHAGE INTEGRASE-RELATED"/>
    <property type="match status" value="1"/>
</dbReference>
<dbReference type="Gene3D" id="1.10.443.10">
    <property type="entry name" value="Intergrase catalytic core"/>
    <property type="match status" value="1"/>
</dbReference>
<comment type="caution">
    <text evidence="3">The sequence shown here is derived from an EMBL/GenBank/DDBJ whole genome shotgun (WGS) entry which is preliminary data.</text>
</comment>
<dbReference type="Proteomes" id="UP000037397">
    <property type="component" value="Unassembled WGS sequence"/>
</dbReference>
<sequence length="178" mass="19371">MALGPRKGELLALRWDDVDLDGGSLRVHRTVQRLGQGVGLVSGSPKTQRSRRTMPLPRVSASALREHRARQDEERSTAGGAWTDLGLVFSTTKGTVIEPRDLNRLFDQQIAAAGVRRIRFHDLRHTCATLLLAQGVSPRVVIEMLGHTQLSMTTDLYGHVMPTALRSAADAMDGALGA</sequence>
<dbReference type="EMBL" id="LAIR01000002">
    <property type="protein sequence ID" value="KNX36042.1"/>
    <property type="molecule type" value="Genomic_DNA"/>
</dbReference>
<accession>A0A0L6CE18</accession>